<dbReference type="EMBL" id="PGFZ01000015">
    <property type="protein sequence ID" value="POZ50116.1"/>
    <property type="molecule type" value="Genomic_DNA"/>
</dbReference>
<proteinExistence type="predicted"/>
<dbReference type="AlphaFoldDB" id="A0A2S5CH40"/>
<organism evidence="1 2">
    <name type="scientific">Methylovulum psychrotolerans</name>
    <dbReference type="NCBI Taxonomy" id="1704499"/>
    <lineage>
        <taxon>Bacteria</taxon>
        <taxon>Pseudomonadati</taxon>
        <taxon>Pseudomonadota</taxon>
        <taxon>Gammaproteobacteria</taxon>
        <taxon>Methylococcales</taxon>
        <taxon>Methylococcaceae</taxon>
        <taxon>Methylovulum</taxon>
    </lineage>
</organism>
<protein>
    <submittedName>
        <fullName evidence="1">Uncharacterized protein</fullName>
    </submittedName>
</protein>
<sequence>MVNDPIVEEVRRYRKEHAAHYDNDLSRIVEAMRQKERESKHIKLNPGPKLLLKATTDRA</sequence>
<dbReference type="Proteomes" id="UP000237423">
    <property type="component" value="Unassembled WGS sequence"/>
</dbReference>
<name>A0A2S5CH40_9GAMM</name>
<gene>
    <name evidence="1" type="ORF">AADEFJLK_04135</name>
</gene>
<accession>A0A2S5CH40</accession>
<evidence type="ECO:0000313" key="1">
    <source>
        <dbReference type="EMBL" id="POZ50116.1"/>
    </source>
</evidence>
<evidence type="ECO:0000313" key="2">
    <source>
        <dbReference type="Proteomes" id="UP000237423"/>
    </source>
</evidence>
<comment type="caution">
    <text evidence="1">The sequence shown here is derived from an EMBL/GenBank/DDBJ whole genome shotgun (WGS) entry which is preliminary data.</text>
</comment>
<dbReference type="RefSeq" id="WP_103975607.1">
    <property type="nucleotide sequence ID" value="NZ_PGFZ01000015.1"/>
</dbReference>
<reference evidence="1 2" key="1">
    <citation type="submission" date="2017-11" db="EMBL/GenBank/DDBJ databases">
        <title>Draft Genome Sequence of Methylobacter psychrotolerans Sph1T, an Obligate Methanotroph from Low-Temperature Environments.</title>
        <authorList>
            <person name="Oshkin I.Y."/>
            <person name="Miroshnikov K."/>
            <person name="Belova S.E."/>
            <person name="Korzhenkov A."/>
            <person name="Toshchakov S.V."/>
            <person name="Dedysh S.N."/>
        </authorList>
    </citation>
    <scope>NUCLEOTIDE SEQUENCE [LARGE SCALE GENOMIC DNA]</scope>
    <source>
        <strain evidence="1 2">Sph1</strain>
    </source>
</reference>